<accession>A0A1G2Q4U1</accession>
<organism evidence="3 4">
    <name type="scientific">Candidatus Veblenbacteria bacterium RIFOXYA2_FULL_43_9</name>
    <dbReference type="NCBI Taxonomy" id="1802425"/>
    <lineage>
        <taxon>Bacteria</taxon>
        <taxon>Candidatus Vebleniibacteriota</taxon>
    </lineage>
</organism>
<comment type="similarity">
    <text evidence="1">Belongs to the NAD(P)-dependent epimerase/dehydratase family.</text>
</comment>
<dbReference type="EMBL" id="MHTB01000010">
    <property type="protein sequence ID" value="OHA55567.1"/>
    <property type="molecule type" value="Genomic_DNA"/>
</dbReference>
<evidence type="ECO:0000313" key="4">
    <source>
        <dbReference type="Proteomes" id="UP000178936"/>
    </source>
</evidence>
<dbReference type="Proteomes" id="UP000178936">
    <property type="component" value="Unassembled WGS sequence"/>
</dbReference>
<dbReference type="Gene3D" id="3.40.50.720">
    <property type="entry name" value="NAD(P)-binding Rossmann-like Domain"/>
    <property type="match status" value="1"/>
</dbReference>
<evidence type="ECO:0000256" key="1">
    <source>
        <dbReference type="ARBA" id="ARBA00007637"/>
    </source>
</evidence>
<reference evidence="3 4" key="1">
    <citation type="journal article" date="2016" name="Nat. Commun.">
        <title>Thousands of microbial genomes shed light on interconnected biogeochemical processes in an aquifer system.</title>
        <authorList>
            <person name="Anantharaman K."/>
            <person name="Brown C.T."/>
            <person name="Hug L.A."/>
            <person name="Sharon I."/>
            <person name="Castelle C.J."/>
            <person name="Probst A.J."/>
            <person name="Thomas B.C."/>
            <person name="Singh A."/>
            <person name="Wilkins M.J."/>
            <person name="Karaoz U."/>
            <person name="Brodie E.L."/>
            <person name="Williams K.H."/>
            <person name="Hubbard S.S."/>
            <person name="Banfield J.F."/>
        </authorList>
    </citation>
    <scope>NUCLEOTIDE SEQUENCE [LARGE SCALE GENOMIC DNA]</scope>
</reference>
<gene>
    <name evidence="3" type="ORF">A2226_03375</name>
</gene>
<dbReference type="InterPro" id="IPR001509">
    <property type="entry name" value="Epimerase_deHydtase"/>
</dbReference>
<feature type="domain" description="NAD-dependent epimerase/dehydratase" evidence="2">
    <location>
        <begin position="4"/>
        <end position="227"/>
    </location>
</feature>
<dbReference type="Pfam" id="PF01370">
    <property type="entry name" value="Epimerase"/>
    <property type="match status" value="1"/>
</dbReference>
<name>A0A1G2Q4U1_9BACT</name>
<evidence type="ECO:0000259" key="2">
    <source>
        <dbReference type="Pfam" id="PF01370"/>
    </source>
</evidence>
<dbReference type="SUPFAM" id="SSF51735">
    <property type="entry name" value="NAD(P)-binding Rossmann-fold domains"/>
    <property type="match status" value="1"/>
</dbReference>
<protein>
    <recommendedName>
        <fullName evidence="2">NAD-dependent epimerase/dehydratase domain-containing protein</fullName>
    </recommendedName>
</protein>
<sequence length="305" mass="32764">MSRVLVTGGAGFIGSHLVEALLRGGYQVTVADDLSQGRKSYVPKAASFRKIDVRTAAFRDLIKDIRPEYVCHLAAQRSAVNSRINPGRDADINIIGTVNALVAAAQPGLKKFLFVSSAAVYGLARDLPTPEQAELQLSSPYAVSKYAAEQYVNYYDSSGQLPAVIVRLSNVYGPRQDASSEGGVVAKFAAALVAGSSLTIEGRGEQTRDFLYVTDAAQGLMAALLTGRGLYNLATTQEISIRELAVKMGEVAGTVPHVSYLPLRPDDISRSALSPAKASRDLGWRAETPLTDGLRQTLKWYKELS</sequence>
<dbReference type="PANTHER" id="PTHR43000">
    <property type="entry name" value="DTDP-D-GLUCOSE 4,6-DEHYDRATASE-RELATED"/>
    <property type="match status" value="1"/>
</dbReference>
<dbReference type="Gene3D" id="3.90.25.10">
    <property type="entry name" value="UDP-galactose 4-epimerase, domain 1"/>
    <property type="match status" value="1"/>
</dbReference>
<dbReference type="AlphaFoldDB" id="A0A1G2Q4U1"/>
<evidence type="ECO:0000313" key="3">
    <source>
        <dbReference type="EMBL" id="OHA55567.1"/>
    </source>
</evidence>
<comment type="caution">
    <text evidence="3">The sequence shown here is derived from an EMBL/GenBank/DDBJ whole genome shotgun (WGS) entry which is preliminary data.</text>
</comment>
<proteinExistence type="inferred from homology"/>
<dbReference type="InterPro" id="IPR036291">
    <property type="entry name" value="NAD(P)-bd_dom_sf"/>
</dbReference>